<keyword evidence="2" id="KW-0813">Transport</keyword>
<evidence type="ECO:0000256" key="3">
    <source>
        <dbReference type="ARBA" id="ARBA00022692"/>
    </source>
</evidence>
<comment type="subcellular location">
    <subcellularLocation>
        <location evidence="1">Membrane</location>
        <topology evidence="1">Multi-pass membrane protein</topology>
    </subcellularLocation>
</comment>
<dbReference type="FunFam" id="1.20.1250.20:FF:000018">
    <property type="entry name" value="MFS transporter permease"/>
    <property type="match status" value="1"/>
</dbReference>
<evidence type="ECO:0000256" key="1">
    <source>
        <dbReference type="ARBA" id="ARBA00004141"/>
    </source>
</evidence>
<feature type="transmembrane region" description="Helical" evidence="6">
    <location>
        <begin position="360"/>
        <end position="382"/>
    </location>
</feature>
<dbReference type="InterPro" id="IPR011701">
    <property type="entry name" value="MFS"/>
</dbReference>
<evidence type="ECO:0000256" key="6">
    <source>
        <dbReference type="SAM" id="Phobius"/>
    </source>
</evidence>
<feature type="transmembrane region" description="Helical" evidence="6">
    <location>
        <begin position="233"/>
        <end position="253"/>
    </location>
</feature>
<accession>A0A124JTX2</accession>
<proteinExistence type="predicted"/>
<dbReference type="Proteomes" id="UP000058012">
    <property type="component" value="Unassembled WGS sequence"/>
</dbReference>
<evidence type="ECO:0000313" key="9">
    <source>
        <dbReference type="Proteomes" id="UP000058012"/>
    </source>
</evidence>
<feature type="transmembrane region" description="Helical" evidence="6">
    <location>
        <begin position="75"/>
        <end position="94"/>
    </location>
</feature>
<protein>
    <recommendedName>
        <fullName evidence="7">Major facilitator superfamily (MFS) profile domain-containing protein</fullName>
    </recommendedName>
</protein>
<evidence type="ECO:0000256" key="4">
    <source>
        <dbReference type="ARBA" id="ARBA00022989"/>
    </source>
</evidence>
<dbReference type="AlphaFoldDB" id="A0A124JTX2"/>
<keyword evidence="9" id="KW-1185">Reference proteome</keyword>
<evidence type="ECO:0000256" key="5">
    <source>
        <dbReference type="ARBA" id="ARBA00023136"/>
    </source>
</evidence>
<feature type="transmembrane region" description="Helical" evidence="6">
    <location>
        <begin position="137"/>
        <end position="157"/>
    </location>
</feature>
<dbReference type="PANTHER" id="PTHR43791:SF36">
    <property type="entry name" value="TRANSPORTER, PUTATIVE (AFU_ORTHOLOGUE AFUA_6G08340)-RELATED"/>
    <property type="match status" value="1"/>
</dbReference>
<keyword evidence="5 6" id="KW-0472">Membrane</keyword>
<feature type="transmembrane region" description="Helical" evidence="6">
    <location>
        <begin position="327"/>
        <end position="348"/>
    </location>
</feature>
<keyword evidence="4 6" id="KW-1133">Transmembrane helix</keyword>
<dbReference type="STRING" id="1117702.AQZ52_16190"/>
<evidence type="ECO:0000256" key="2">
    <source>
        <dbReference type="ARBA" id="ARBA00022448"/>
    </source>
</evidence>
<gene>
    <name evidence="8" type="ORF">AQZ52_16190</name>
</gene>
<name>A0A124JTX2_9SPHN</name>
<dbReference type="InterPro" id="IPR020846">
    <property type="entry name" value="MFS_dom"/>
</dbReference>
<dbReference type="GO" id="GO:0022857">
    <property type="term" value="F:transmembrane transporter activity"/>
    <property type="evidence" value="ECO:0007669"/>
    <property type="project" value="InterPro"/>
</dbReference>
<sequence>MVRKIGWRVLPFILFSYFVAMVDRGNISFAAATMNADLGFSETVYGLGASAFFLGYSLLEVPSNLMLARFGARIWLARIMLTWGVISILTAFIQTPWQFYAMRFALGVAEAGFYPGAILYLSTWFPGEHRAWAISRFYVSLPLSYVVMGSIAAPLLALHGMAGLHGWQWLLIVEGMPSVLLALVLIAALPDQPGTARWLTLAERCWLEDRLAREAAAAGALSHHVLRALLNPFVVMLGAANALNYVAINAIAFSAPKLLAAGTGMDVAGVGRVVSAGGLAIALGLLIVGPLAGKTVARTLMAYSGFMGLAAAGLSVLWLAASPTSTIAGYILFFAAAQTAGMLPLAVVSRLIPERDRPAGLAMANTISQGVAFFGPLTWGVLADATGSYRLGVALLIPLSLGAAGMAQVARLRARTVRAG</sequence>
<reference evidence="8 9" key="1">
    <citation type="submission" date="2015-10" db="EMBL/GenBank/DDBJ databases">
        <title>Draft genome sequence of Novosphingobium fuchskuhlense DSM 25065 isolated from a surface water sample of the southwest basin of Lake Grosse Fuchskuhle.</title>
        <authorList>
            <person name="Ruckert C."/>
            <person name="Winkler A."/>
            <person name="Glaeser J."/>
            <person name="Grossart H.-P."/>
            <person name="Kalinowski J."/>
            <person name="Glaeser S."/>
        </authorList>
    </citation>
    <scope>NUCLEOTIDE SEQUENCE [LARGE SCALE GENOMIC DNA]</scope>
    <source>
        <strain evidence="8 9">FNE08-7</strain>
    </source>
</reference>
<feature type="transmembrane region" description="Helical" evidence="6">
    <location>
        <begin position="100"/>
        <end position="125"/>
    </location>
</feature>
<organism evidence="8 9">
    <name type="scientific">Novosphingobium fuchskuhlense</name>
    <dbReference type="NCBI Taxonomy" id="1117702"/>
    <lineage>
        <taxon>Bacteria</taxon>
        <taxon>Pseudomonadati</taxon>
        <taxon>Pseudomonadota</taxon>
        <taxon>Alphaproteobacteria</taxon>
        <taxon>Sphingomonadales</taxon>
        <taxon>Sphingomonadaceae</taxon>
        <taxon>Novosphingobium</taxon>
    </lineage>
</organism>
<evidence type="ECO:0000313" key="8">
    <source>
        <dbReference type="EMBL" id="KUR70625.1"/>
    </source>
</evidence>
<dbReference type="Pfam" id="PF07690">
    <property type="entry name" value="MFS_1"/>
    <property type="match status" value="1"/>
</dbReference>
<feature type="transmembrane region" description="Helical" evidence="6">
    <location>
        <begin position="300"/>
        <end position="321"/>
    </location>
</feature>
<feature type="transmembrane region" description="Helical" evidence="6">
    <location>
        <begin position="273"/>
        <end position="293"/>
    </location>
</feature>
<feature type="transmembrane region" description="Helical" evidence="6">
    <location>
        <begin position="44"/>
        <end position="63"/>
    </location>
</feature>
<feature type="transmembrane region" description="Helical" evidence="6">
    <location>
        <begin position="169"/>
        <end position="189"/>
    </location>
</feature>
<dbReference type="GO" id="GO:0016020">
    <property type="term" value="C:membrane"/>
    <property type="evidence" value="ECO:0007669"/>
    <property type="project" value="UniProtKB-SubCell"/>
</dbReference>
<dbReference type="PROSITE" id="PS50850">
    <property type="entry name" value="MFS"/>
    <property type="match status" value="1"/>
</dbReference>
<feature type="domain" description="Major facilitator superfamily (MFS) profile" evidence="7">
    <location>
        <begin position="9"/>
        <end position="417"/>
    </location>
</feature>
<dbReference type="PANTHER" id="PTHR43791">
    <property type="entry name" value="PERMEASE-RELATED"/>
    <property type="match status" value="1"/>
</dbReference>
<dbReference type="EMBL" id="LLZS01000009">
    <property type="protein sequence ID" value="KUR70625.1"/>
    <property type="molecule type" value="Genomic_DNA"/>
</dbReference>
<dbReference type="Gene3D" id="1.20.1250.20">
    <property type="entry name" value="MFS general substrate transporter like domains"/>
    <property type="match status" value="2"/>
</dbReference>
<feature type="transmembrane region" description="Helical" evidence="6">
    <location>
        <begin position="388"/>
        <end position="410"/>
    </location>
</feature>
<keyword evidence="3 6" id="KW-0812">Transmembrane</keyword>
<dbReference type="InterPro" id="IPR036259">
    <property type="entry name" value="MFS_trans_sf"/>
</dbReference>
<dbReference type="SUPFAM" id="SSF103473">
    <property type="entry name" value="MFS general substrate transporter"/>
    <property type="match status" value="1"/>
</dbReference>
<evidence type="ECO:0000259" key="7">
    <source>
        <dbReference type="PROSITE" id="PS50850"/>
    </source>
</evidence>
<comment type="caution">
    <text evidence="8">The sequence shown here is derived from an EMBL/GenBank/DDBJ whole genome shotgun (WGS) entry which is preliminary data.</text>
</comment>